<dbReference type="VEuPathDB" id="TriTrypDB:BSAL_00930"/>
<dbReference type="GO" id="GO:0004222">
    <property type="term" value="F:metalloendopeptidase activity"/>
    <property type="evidence" value="ECO:0007669"/>
    <property type="project" value="UniProtKB-UniRule"/>
</dbReference>
<evidence type="ECO:0000256" key="15">
    <source>
        <dbReference type="PIRSR" id="PIRSR601577-2"/>
    </source>
</evidence>
<comment type="catalytic activity">
    <reaction evidence="1">
        <text>Preference for hydrophobic residues at P1 and P1' and basic residues at P2' and P3'. A model nonapeptide is cleaved at -Ala-Tyr-|-Leu-Lys-Lys-.</text>
        <dbReference type="EC" id="3.4.24.36"/>
    </reaction>
</comment>
<comment type="subcellular location">
    <subcellularLocation>
        <location evidence="2">Membrane</location>
    </subcellularLocation>
</comment>
<feature type="binding site" evidence="15">
    <location>
        <position position="285"/>
    </location>
    <ligand>
        <name>Zn(2+)</name>
        <dbReference type="ChEBI" id="CHEBI:29105"/>
        <note>catalytic</note>
    </ligand>
</feature>
<feature type="signal peptide" evidence="16">
    <location>
        <begin position="1"/>
        <end position="26"/>
    </location>
</feature>
<dbReference type="AlphaFoldDB" id="A0A0S4J6C3"/>
<gene>
    <name evidence="17" type="ORF">BSAL_00930</name>
</gene>
<protein>
    <recommendedName>
        <fullName evidence="16">Leishmanolysin-like peptidase</fullName>
        <ecNumber evidence="16">3.4.24.-</ecNumber>
    </recommendedName>
</protein>
<dbReference type="Pfam" id="PF01457">
    <property type="entry name" value="Peptidase_M8"/>
    <property type="match status" value="1"/>
</dbReference>
<keyword evidence="10 15" id="KW-0482">Metalloprotease</keyword>
<evidence type="ECO:0000256" key="7">
    <source>
        <dbReference type="ARBA" id="ARBA00022801"/>
    </source>
</evidence>
<dbReference type="PANTHER" id="PTHR10942">
    <property type="entry name" value="LEISHMANOLYSIN-LIKE PEPTIDASE"/>
    <property type="match status" value="1"/>
</dbReference>
<keyword evidence="6 16" id="KW-0732">Signal</keyword>
<dbReference type="SUPFAM" id="SSF55486">
    <property type="entry name" value="Metalloproteases ('zincins'), catalytic domain"/>
    <property type="match status" value="1"/>
</dbReference>
<evidence type="ECO:0000256" key="5">
    <source>
        <dbReference type="ARBA" id="ARBA00022723"/>
    </source>
</evidence>
<dbReference type="GO" id="GO:0006508">
    <property type="term" value="P:proteolysis"/>
    <property type="evidence" value="ECO:0007669"/>
    <property type="project" value="UniProtKB-KW"/>
</dbReference>
<evidence type="ECO:0000256" key="14">
    <source>
        <dbReference type="ARBA" id="ARBA00023180"/>
    </source>
</evidence>
<keyword evidence="12" id="KW-0865">Zymogen</keyword>
<evidence type="ECO:0000256" key="11">
    <source>
        <dbReference type="ARBA" id="ARBA00023136"/>
    </source>
</evidence>
<dbReference type="Gene3D" id="2.10.55.10">
    <property type="entry name" value="Leishmanolysin domain 3"/>
    <property type="match status" value="1"/>
</dbReference>
<keyword evidence="11" id="KW-0472">Membrane</keyword>
<evidence type="ECO:0000313" key="18">
    <source>
        <dbReference type="Proteomes" id="UP000051952"/>
    </source>
</evidence>
<dbReference type="Gene3D" id="3.90.132.10">
    <property type="entry name" value="Leishmanolysin , domain 2"/>
    <property type="match status" value="1"/>
</dbReference>
<dbReference type="GO" id="GO:0046872">
    <property type="term" value="F:metal ion binding"/>
    <property type="evidence" value="ECO:0007669"/>
    <property type="project" value="UniProtKB-KW"/>
</dbReference>
<comment type="cofactor">
    <cofactor evidence="15 16">
        <name>Zn(2+)</name>
        <dbReference type="ChEBI" id="CHEBI:29105"/>
    </cofactor>
    <text evidence="15 16">Binds 1 zinc ion per subunit.</text>
</comment>
<dbReference type="EC" id="3.4.24.-" evidence="16"/>
<dbReference type="OrthoDB" id="251569at2759"/>
<dbReference type="InterPro" id="IPR001577">
    <property type="entry name" value="Peptidase_M8"/>
</dbReference>
<keyword evidence="5 15" id="KW-0479">Metal-binding</keyword>
<evidence type="ECO:0000256" key="13">
    <source>
        <dbReference type="ARBA" id="ARBA00023157"/>
    </source>
</evidence>
<dbReference type="GO" id="GO:0016020">
    <property type="term" value="C:membrane"/>
    <property type="evidence" value="ECO:0007669"/>
    <property type="project" value="UniProtKB-SubCell"/>
</dbReference>
<accession>A0A0S4J6C3</accession>
<evidence type="ECO:0000256" key="12">
    <source>
        <dbReference type="ARBA" id="ARBA00023145"/>
    </source>
</evidence>
<dbReference type="Proteomes" id="UP000051952">
    <property type="component" value="Unassembled WGS sequence"/>
</dbReference>
<keyword evidence="8 15" id="KW-0862">Zinc</keyword>
<evidence type="ECO:0000256" key="6">
    <source>
        <dbReference type="ARBA" id="ARBA00022729"/>
    </source>
</evidence>
<feature type="chain" id="PRO_5023971128" description="Leishmanolysin-like peptidase" evidence="16">
    <location>
        <begin position="27"/>
        <end position="619"/>
    </location>
</feature>
<proteinExistence type="inferred from homology"/>
<sequence>MSRSFLLWSIVVIIVVLLRTAPAASADCPSGYDPLRFYFNLSVIQAGVDPAQCTSVGQVIQPTSSCTAECSAHTCSASDIINATRFNQCATQAFIDTSTFLGQRLCIVRTPGVTHDHVGSITAEPLFRDLILIAVPSTTVFGGNYSRGTVSNINFVASVVTAALAGSDGQCYRTMYGYALHFAIHALGFDRTQLSKWRHPSNPNLEYAAYDSTTYPYGPVKPWNSESTSIMLPPSTTNLFNASLVDGDHRVVLITPNVLAAARSHFGCSTLTGIQLEELGPSEMHWERRVMNYELMTTEFNMAPSSLVSSITLAALVDTGWYVLSTNANYGAEPYAWGKGWGCNFVIQECSEATWRHAFCNATFGVAHDRSYVSRCGNTLLYDFYQEPVYQHFSNLTLGGWDPYADYCPYAGNLSVVESCTRARVDDNVGTSFSNITGINTLAVYTTILNQTANTLANRDVFLNEPRCMQFLCLNTSHMLFRAGNAFYGCQGQYPALSELTFQPTTHAATNNGQLSPTAIPAYGFYGQIQCPNVSYSCASGSTLAGLDSTTFPTLVSIQPMNASIAGNVTLAVTWSVGLSVNTAVTCKGLLLGGQQTNSSTWEIGGSTVKSSLYFQFER</sequence>
<evidence type="ECO:0000256" key="10">
    <source>
        <dbReference type="ARBA" id="ARBA00023049"/>
    </source>
</evidence>
<evidence type="ECO:0000256" key="1">
    <source>
        <dbReference type="ARBA" id="ARBA00001249"/>
    </source>
</evidence>
<name>A0A0S4J6C3_BODSA</name>
<reference evidence="18" key="1">
    <citation type="submission" date="2015-09" db="EMBL/GenBank/DDBJ databases">
        <authorList>
            <consortium name="Pathogen Informatics"/>
        </authorList>
    </citation>
    <scope>NUCLEOTIDE SEQUENCE [LARGE SCALE GENOMIC DNA]</scope>
    <source>
        <strain evidence="18">Lake Konstanz</strain>
    </source>
</reference>
<comment type="similarity">
    <text evidence="3 16">Belongs to the peptidase M8 family.</text>
</comment>
<evidence type="ECO:0000256" key="8">
    <source>
        <dbReference type="ARBA" id="ARBA00022833"/>
    </source>
</evidence>
<evidence type="ECO:0000256" key="4">
    <source>
        <dbReference type="ARBA" id="ARBA00022670"/>
    </source>
</evidence>
<evidence type="ECO:0000256" key="2">
    <source>
        <dbReference type="ARBA" id="ARBA00004370"/>
    </source>
</evidence>
<keyword evidence="9" id="KW-0130">Cell adhesion</keyword>
<evidence type="ECO:0000256" key="16">
    <source>
        <dbReference type="RuleBase" id="RU366077"/>
    </source>
</evidence>
<evidence type="ECO:0000256" key="9">
    <source>
        <dbReference type="ARBA" id="ARBA00022889"/>
    </source>
</evidence>
<dbReference type="EMBL" id="CYKH01001418">
    <property type="protein sequence ID" value="CUG86964.1"/>
    <property type="molecule type" value="Genomic_DNA"/>
</dbReference>
<organism evidence="17 18">
    <name type="scientific">Bodo saltans</name>
    <name type="common">Flagellated protozoan</name>
    <dbReference type="NCBI Taxonomy" id="75058"/>
    <lineage>
        <taxon>Eukaryota</taxon>
        <taxon>Discoba</taxon>
        <taxon>Euglenozoa</taxon>
        <taxon>Kinetoplastea</taxon>
        <taxon>Metakinetoplastina</taxon>
        <taxon>Eubodonida</taxon>
        <taxon>Bodonidae</taxon>
        <taxon>Bodo</taxon>
    </lineage>
</organism>
<keyword evidence="14" id="KW-0325">Glycoprotein</keyword>
<keyword evidence="4 16" id="KW-0645">Protease</keyword>
<evidence type="ECO:0000256" key="3">
    <source>
        <dbReference type="ARBA" id="ARBA00005860"/>
    </source>
</evidence>
<dbReference type="GO" id="GO:0007155">
    <property type="term" value="P:cell adhesion"/>
    <property type="evidence" value="ECO:0007669"/>
    <property type="project" value="UniProtKB-KW"/>
</dbReference>
<keyword evidence="7 16" id="KW-0378">Hydrolase</keyword>
<keyword evidence="18" id="KW-1185">Reference proteome</keyword>
<feature type="binding site" evidence="15">
    <location>
        <position position="181"/>
    </location>
    <ligand>
        <name>Zn(2+)</name>
        <dbReference type="ChEBI" id="CHEBI:29105"/>
        <note>catalytic</note>
    </ligand>
</feature>
<keyword evidence="13" id="KW-1015">Disulfide bond</keyword>
<dbReference type="PANTHER" id="PTHR10942:SF0">
    <property type="entry name" value="LEISHMANOLYSIN-LIKE PEPTIDASE"/>
    <property type="match status" value="1"/>
</dbReference>
<evidence type="ECO:0000313" key="17">
    <source>
        <dbReference type="EMBL" id="CUG86964.1"/>
    </source>
</evidence>
<dbReference type="GO" id="GO:0005737">
    <property type="term" value="C:cytoplasm"/>
    <property type="evidence" value="ECO:0007669"/>
    <property type="project" value="TreeGrafter"/>
</dbReference>
<feature type="binding site" evidence="15">
    <location>
        <position position="185"/>
    </location>
    <ligand>
        <name>Zn(2+)</name>
        <dbReference type="ChEBI" id="CHEBI:29105"/>
        <note>catalytic</note>
    </ligand>
</feature>